<dbReference type="SMART" id="SM00198">
    <property type="entry name" value="SCP"/>
    <property type="match status" value="2"/>
</dbReference>
<dbReference type="InterPro" id="IPR001283">
    <property type="entry name" value="CRISP-related"/>
</dbReference>
<dbReference type="PRINTS" id="PR00837">
    <property type="entry name" value="V5TPXLIKE"/>
</dbReference>
<dbReference type="InterPro" id="IPR034113">
    <property type="entry name" value="SCP_GAPR1-like"/>
</dbReference>
<reference evidence="3" key="1">
    <citation type="submission" date="2025-08" db="UniProtKB">
        <authorList>
            <consortium name="RefSeq"/>
        </authorList>
    </citation>
    <scope>IDENTIFICATION</scope>
</reference>
<dbReference type="PANTHER" id="PTHR10334">
    <property type="entry name" value="CYSTEINE-RICH SECRETORY PROTEIN-RELATED"/>
    <property type="match status" value="1"/>
</dbReference>
<dbReference type="GO" id="GO:0005576">
    <property type="term" value="C:extracellular region"/>
    <property type="evidence" value="ECO:0007669"/>
    <property type="project" value="InterPro"/>
</dbReference>
<organism evidence="2 3">
    <name type="scientific">Biomphalaria glabrata</name>
    <name type="common">Bloodfluke planorb</name>
    <name type="synonym">Freshwater snail</name>
    <dbReference type="NCBI Taxonomy" id="6526"/>
    <lineage>
        <taxon>Eukaryota</taxon>
        <taxon>Metazoa</taxon>
        <taxon>Spiralia</taxon>
        <taxon>Lophotrochozoa</taxon>
        <taxon>Mollusca</taxon>
        <taxon>Gastropoda</taxon>
        <taxon>Heterobranchia</taxon>
        <taxon>Euthyneura</taxon>
        <taxon>Panpulmonata</taxon>
        <taxon>Hygrophila</taxon>
        <taxon>Lymnaeoidea</taxon>
        <taxon>Planorbidae</taxon>
        <taxon>Biomphalaria</taxon>
    </lineage>
</organism>
<dbReference type="Gene3D" id="3.40.33.10">
    <property type="entry name" value="CAP"/>
    <property type="match status" value="2"/>
</dbReference>
<proteinExistence type="predicted"/>
<dbReference type="CDD" id="cd05382">
    <property type="entry name" value="CAP_GAPR1-like"/>
    <property type="match status" value="2"/>
</dbReference>
<name>A0A9W3BC22_BIOGL</name>
<evidence type="ECO:0000313" key="3">
    <source>
        <dbReference type="RefSeq" id="XP_055897139.1"/>
    </source>
</evidence>
<dbReference type="InterPro" id="IPR018244">
    <property type="entry name" value="Allrgn_V5/Tpx1_CS"/>
</dbReference>
<dbReference type="SUPFAM" id="SSF55797">
    <property type="entry name" value="PR-1-like"/>
    <property type="match status" value="2"/>
</dbReference>
<dbReference type="Proteomes" id="UP001165740">
    <property type="component" value="Chromosome 9"/>
</dbReference>
<keyword evidence="2" id="KW-1185">Reference proteome</keyword>
<dbReference type="OrthoDB" id="337038at2759"/>
<dbReference type="InterPro" id="IPR035940">
    <property type="entry name" value="CAP_sf"/>
</dbReference>
<protein>
    <submittedName>
        <fullName evidence="3">Uncharacterized protein LOC129928165</fullName>
    </submittedName>
</protein>
<evidence type="ECO:0000313" key="2">
    <source>
        <dbReference type="Proteomes" id="UP001165740"/>
    </source>
</evidence>
<dbReference type="RefSeq" id="XP_055897139.1">
    <property type="nucleotide sequence ID" value="XM_056041164.1"/>
</dbReference>
<dbReference type="OMA" id="TRDCENY"/>
<dbReference type="GeneID" id="129928165"/>
<evidence type="ECO:0000259" key="1">
    <source>
        <dbReference type="SMART" id="SM00198"/>
    </source>
</evidence>
<feature type="domain" description="SCP" evidence="1">
    <location>
        <begin position="181"/>
        <end position="320"/>
    </location>
</feature>
<dbReference type="AlphaFoldDB" id="A0A9W3BC22"/>
<dbReference type="PROSITE" id="PS01009">
    <property type="entry name" value="CRISP_1"/>
    <property type="match status" value="2"/>
</dbReference>
<dbReference type="FunFam" id="3.40.33.10:FF:000002">
    <property type="entry name" value="Golgi-associated plant pathogenesis-related protein 1"/>
    <property type="match status" value="2"/>
</dbReference>
<dbReference type="InterPro" id="IPR014044">
    <property type="entry name" value="CAP_dom"/>
</dbReference>
<dbReference type="Pfam" id="PF00188">
    <property type="entry name" value="CAP"/>
    <property type="match status" value="2"/>
</dbReference>
<accession>A0A9W3BC22</accession>
<gene>
    <name evidence="3" type="primary">LOC129928165</name>
</gene>
<sequence length="331" mass="36348">MGASDISKTISGDGTDLKQFRQEALAAHNNRRSKHGAPALKLSEDLNNYAQSWAEHLVKTNTFAHSKSMLNGSRIGENIATKWATGGADISGEEVTEMWYREIKDHNFSSENNPNSGHFTQVVWKGTTELGMGKAKSTEGNVIVVGSYRPPGNMKGAFGQNVLPTKLQINPVRMSNNQLSEFRKDALRAHNEKRARHGAPALKLSDDLNKYAQNWAEKLAAANQLEHSPCKLNGETLGENVATKWASNGSEMSGDDVTDMWYSEIKKHNFAYEQNSGTGHFTQLVWKSTTEFGIGKAKAKGFSGGVYVVGSYRPAGNMLGEYLQNVQPPKQ</sequence>
<feature type="domain" description="SCP" evidence="1">
    <location>
        <begin position="19"/>
        <end position="156"/>
    </location>
</feature>